<gene>
    <name evidence="2" type="primary">Cnig_chr_I.g3624</name>
    <name evidence="2" type="ORF">B9Z55_003624</name>
</gene>
<dbReference type="Gene3D" id="3.90.190.10">
    <property type="entry name" value="Protein tyrosine phosphatase superfamily"/>
    <property type="match status" value="1"/>
</dbReference>
<comment type="caution">
    <text evidence="2">The sequence shown here is derived from an EMBL/GenBank/DDBJ whole genome shotgun (WGS) entry which is preliminary data.</text>
</comment>
<name>A0A2G5VRE2_9PELO</name>
<dbReference type="GO" id="GO:0004725">
    <property type="term" value="F:protein tyrosine phosphatase activity"/>
    <property type="evidence" value="ECO:0007669"/>
    <property type="project" value="InterPro"/>
</dbReference>
<dbReference type="InterPro" id="IPR000242">
    <property type="entry name" value="PTP_cat"/>
</dbReference>
<dbReference type="InterPro" id="IPR000387">
    <property type="entry name" value="Tyr_Pase_dom"/>
</dbReference>
<evidence type="ECO:0000313" key="3">
    <source>
        <dbReference type="Proteomes" id="UP000230233"/>
    </source>
</evidence>
<feature type="domain" description="Tyrosine specific protein phosphatases" evidence="1">
    <location>
        <begin position="48"/>
        <end position="115"/>
    </location>
</feature>
<proteinExistence type="predicted"/>
<keyword evidence="3" id="KW-1185">Reference proteome</keyword>
<dbReference type="OrthoDB" id="165498at2759"/>
<evidence type="ECO:0000259" key="1">
    <source>
        <dbReference type="PROSITE" id="PS50056"/>
    </source>
</evidence>
<sequence>MPRGRCISFLAPAPSLGWAPQYAQKAEILELKIIFWDFFQIPPKKENLQDIHPGTQPNDPVVVMCDLGLDRSATVVLTAILIEMVLAGKAPDCDALFKKMRDQRAGCFTMSMFYTYAIRAALTYLKIKFRQMSEIPDDVKAMLGEALNKVPFVKKI</sequence>
<dbReference type="SUPFAM" id="SSF52799">
    <property type="entry name" value="(Phosphotyrosine protein) phosphatases II"/>
    <property type="match status" value="1"/>
</dbReference>
<dbReference type="EMBL" id="PDUG01000001">
    <property type="protein sequence ID" value="PIC54332.1"/>
    <property type="molecule type" value="Genomic_DNA"/>
</dbReference>
<dbReference type="PROSITE" id="PS50056">
    <property type="entry name" value="TYR_PHOSPHATASE_2"/>
    <property type="match status" value="1"/>
</dbReference>
<protein>
    <recommendedName>
        <fullName evidence="1">Tyrosine specific protein phosphatases domain-containing protein</fullName>
    </recommendedName>
</protein>
<dbReference type="Pfam" id="PF00102">
    <property type="entry name" value="Y_phosphatase"/>
    <property type="match status" value="1"/>
</dbReference>
<dbReference type="AlphaFoldDB" id="A0A2G5VRE2"/>
<evidence type="ECO:0000313" key="2">
    <source>
        <dbReference type="EMBL" id="PIC54332.1"/>
    </source>
</evidence>
<dbReference type="SMART" id="SM00404">
    <property type="entry name" value="PTPc_motif"/>
    <property type="match status" value="1"/>
</dbReference>
<dbReference type="PANTHER" id="PTHR23219:SF16">
    <property type="entry name" value="TYROSINE-PROTEIN PHOSPHATASE DOMAIN-CONTAINING PROTEIN"/>
    <property type="match status" value="1"/>
</dbReference>
<dbReference type="PANTHER" id="PTHR23219">
    <property type="entry name" value="TYROSINE-PROTEIN PHOSPHATASE C15H7.3-RELATED"/>
    <property type="match status" value="1"/>
</dbReference>
<dbReference type="Proteomes" id="UP000230233">
    <property type="component" value="Chromosome I"/>
</dbReference>
<organism evidence="2 3">
    <name type="scientific">Caenorhabditis nigoni</name>
    <dbReference type="NCBI Taxonomy" id="1611254"/>
    <lineage>
        <taxon>Eukaryota</taxon>
        <taxon>Metazoa</taxon>
        <taxon>Ecdysozoa</taxon>
        <taxon>Nematoda</taxon>
        <taxon>Chromadorea</taxon>
        <taxon>Rhabditida</taxon>
        <taxon>Rhabditina</taxon>
        <taxon>Rhabditomorpha</taxon>
        <taxon>Rhabditoidea</taxon>
        <taxon>Rhabditidae</taxon>
        <taxon>Peloderinae</taxon>
        <taxon>Caenorhabditis</taxon>
    </lineage>
</organism>
<dbReference type="InterPro" id="IPR029021">
    <property type="entry name" value="Prot-tyrosine_phosphatase-like"/>
</dbReference>
<accession>A0A2G5VRE2</accession>
<reference evidence="3" key="1">
    <citation type="submission" date="2017-10" db="EMBL/GenBank/DDBJ databases">
        <title>Rapid genome shrinkage in a self-fertile nematode reveals novel sperm competition proteins.</title>
        <authorList>
            <person name="Yin D."/>
            <person name="Schwarz E.M."/>
            <person name="Thomas C.G."/>
            <person name="Felde R.L."/>
            <person name="Korf I.F."/>
            <person name="Cutter A.D."/>
            <person name="Schartner C.M."/>
            <person name="Ralston E.J."/>
            <person name="Meyer B.J."/>
            <person name="Haag E.S."/>
        </authorList>
    </citation>
    <scope>NUCLEOTIDE SEQUENCE [LARGE SCALE GENOMIC DNA]</scope>
    <source>
        <strain evidence="3">JU1422</strain>
    </source>
</reference>
<dbReference type="InterPro" id="IPR003595">
    <property type="entry name" value="Tyr_Pase_cat"/>
</dbReference>